<dbReference type="OrthoDB" id="2447803at2759"/>
<evidence type="ECO:0000313" key="1">
    <source>
        <dbReference type="EMBL" id="KDQ28600.1"/>
    </source>
</evidence>
<dbReference type="InParanoid" id="A0A067NNL7"/>
<reference evidence="2" key="1">
    <citation type="journal article" date="2014" name="Proc. Natl. Acad. Sci. U.S.A.">
        <title>Extensive sampling of basidiomycete genomes demonstrates inadequacy of the white-rot/brown-rot paradigm for wood decay fungi.</title>
        <authorList>
            <person name="Riley R."/>
            <person name="Salamov A.A."/>
            <person name="Brown D.W."/>
            <person name="Nagy L.G."/>
            <person name="Floudas D."/>
            <person name="Held B.W."/>
            <person name="Levasseur A."/>
            <person name="Lombard V."/>
            <person name="Morin E."/>
            <person name="Otillar R."/>
            <person name="Lindquist E.A."/>
            <person name="Sun H."/>
            <person name="LaButti K.M."/>
            <person name="Schmutz J."/>
            <person name="Jabbour D."/>
            <person name="Luo H."/>
            <person name="Baker S.E."/>
            <person name="Pisabarro A.G."/>
            <person name="Walton J.D."/>
            <person name="Blanchette R.A."/>
            <person name="Henrissat B."/>
            <person name="Martin F."/>
            <person name="Cullen D."/>
            <person name="Hibbett D.S."/>
            <person name="Grigoriev I.V."/>
        </authorList>
    </citation>
    <scope>NUCLEOTIDE SEQUENCE [LARGE SCALE GENOMIC DNA]</scope>
    <source>
        <strain evidence="2">PC15</strain>
    </source>
</reference>
<name>A0A067NNL7_PLEO1</name>
<protein>
    <recommendedName>
        <fullName evidence="3">F-box domain-containing protein</fullName>
    </recommendedName>
</protein>
<dbReference type="AlphaFoldDB" id="A0A067NNL7"/>
<accession>A0A067NNL7</accession>
<evidence type="ECO:0000313" key="2">
    <source>
        <dbReference type="Proteomes" id="UP000027073"/>
    </source>
</evidence>
<dbReference type="InterPro" id="IPR032675">
    <property type="entry name" value="LRR_dom_sf"/>
</dbReference>
<dbReference type="VEuPathDB" id="FungiDB:PLEOSDRAFT_1111881"/>
<dbReference type="SUPFAM" id="SSF52047">
    <property type="entry name" value="RNI-like"/>
    <property type="match status" value="1"/>
</dbReference>
<dbReference type="STRING" id="1137138.A0A067NNL7"/>
<evidence type="ECO:0008006" key="3">
    <source>
        <dbReference type="Google" id="ProtNLM"/>
    </source>
</evidence>
<organism evidence="1 2">
    <name type="scientific">Pleurotus ostreatus (strain PC15)</name>
    <name type="common">Oyster mushroom</name>
    <dbReference type="NCBI Taxonomy" id="1137138"/>
    <lineage>
        <taxon>Eukaryota</taxon>
        <taxon>Fungi</taxon>
        <taxon>Dikarya</taxon>
        <taxon>Basidiomycota</taxon>
        <taxon>Agaricomycotina</taxon>
        <taxon>Agaricomycetes</taxon>
        <taxon>Agaricomycetidae</taxon>
        <taxon>Agaricales</taxon>
        <taxon>Pleurotineae</taxon>
        <taxon>Pleurotaceae</taxon>
        <taxon>Pleurotus</taxon>
    </lineage>
</organism>
<gene>
    <name evidence="1" type="ORF">PLEOSDRAFT_1111881</name>
</gene>
<proteinExistence type="predicted"/>
<dbReference type="HOGENOM" id="CLU_021164_5_0_1"/>
<sequence>MSTTTSLMPHALTMRGVLSRIFSYSTKGSNVVNACVCKAWSNEALSVNWYDIDASVLINMLAPLEMESRLLRFSHAIKDDDWLRFDKYAWRVRKIAFQRNINYEHSVFDQIKSHAADPTPRLKILSFDIDARLLHVVISLFGRTSVQSLTLGKNTVDNFGLHFGAHEKALMASECILFKMPHLRTFEVSMSYNEYENPVLLPPFASIVCSLTYLEIVKIPAFWLTDSVIDALAILPRLRYVELGRSAASSNACFTTVPDGIKGYFPSLEILHFHMSFTQASMWVSLPHFPKALVSLALCSTLYESDAVDSHGWPHFIEIAGAELCHLRQLQVTSPDDNGHTPHPFETLRPLLSLSNLQHLTLRTKRGIELEEKQLGTLLQAFPLLESLEIPQSTLVDLSCLAEIAPISRNLRVLELNWHTPPSLATLPDVQTPLSQLKTFSGSISTTLPLVQIAEFLEDALPPECSLPPYWGFIYDMWAAFARVREKDRQRQTWGHTGPAA</sequence>
<dbReference type="EMBL" id="KL198007">
    <property type="protein sequence ID" value="KDQ28600.1"/>
    <property type="molecule type" value="Genomic_DNA"/>
</dbReference>
<dbReference type="Proteomes" id="UP000027073">
    <property type="component" value="Unassembled WGS sequence"/>
</dbReference>
<dbReference type="Gene3D" id="3.80.10.10">
    <property type="entry name" value="Ribonuclease Inhibitor"/>
    <property type="match status" value="1"/>
</dbReference>